<dbReference type="PANTHER" id="PTHR34135:SF2">
    <property type="entry name" value="LYSOZYME"/>
    <property type="match status" value="1"/>
</dbReference>
<dbReference type="PANTHER" id="PTHR34135">
    <property type="entry name" value="LYSOZYME"/>
    <property type="match status" value="1"/>
</dbReference>
<gene>
    <name evidence="4" type="ORF">GCM10014715_85550</name>
</gene>
<dbReference type="Pfam" id="PF01183">
    <property type="entry name" value="Glyco_hydro_25"/>
    <property type="match status" value="1"/>
</dbReference>
<organism evidence="4 5">
    <name type="scientific">Streptomyces spiralis</name>
    <dbReference type="NCBI Taxonomy" id="66376"/>
    <lineage>
        <taxon>Bacteria</taxon>
        <taxon>Bacillati</taxon>
        <taxon>Actinomycetota</taxon>
        <taxon>Actinomycetes</taxon>
        <taxon>Kitasatosporales</taxon>
        <taxon>Streptomycetaceae</taxon>
        <taxon>Streptomyces</taxon>
    </lineage>
</organism>
<evidence type="ECO:0000256" key="2">
    <source>
        <dbReference type="ARBA" id="ARBA00022801"/>
    </source>
</evidence>
<reference evidence="4" key="2">
    <citation type="submission" date="2020-09" db="EMBL/GenBank/DDBJ databases">
        <authorList>
            <person name="Sun Q."/>
            <person name="Ohkuma M."/>
        </authorList>
    </citation>
    <scope>NUCLEOTIDE SEQUENCE</scope>
    <source>
        <strain evidence="4">JCM 3302</strain>
    </source>
</reference>
<protein>
    <submittedName>
        <fullName evidence="4">Hydrolase</fullName>
    </submittedName>
</protein>
<dbReference type="SUPFAM" id="SSF51445">
    <property type="entry name" value="(Trans)glycosidases"/>
    <property type="match status" value="1"/>
</dbReference>
<dbReference type="Gene3D" id="3.20.20.80">
    <property type="entry name" value="Glycosidases"/>
    <property type="match status" value="1"/>
</dbReference>
<keyword evidence="5" id="KW-1185">Reference proteome</keyword>
<dbReference type="GO" id="GO:0009253">
    <property type="term" value="P:peptidoglycan catabolic process"/>
    <property type="evidence" value="ECO:0007669"/>
    <property type="project" value="InterPro"/>
</dbReference>
<dbReference type="GO" id="GO:0003796">
    <property type="term" value="F:lysozyme activity"/>
    <property type="evidence" value="ECO:0007669"/>
    <property type="project" value="InterPro"/>
</dbReference>
<dbReference type="GO" id="GO:0016052">
    <property type="term" value="P:carbohydrate catabolic process"/>
    <property type="evidence" value="ECO:0007669"/>
    <property type="project" value="TreeGrafter"/>
</dbReference>
<evidence type="ECO:0000256" key="1">
    <source>
        <dbReference type="ARBA" id="ARBA00010646"/>
    </source>
</evidence>
<proteinExistence type="inferred from homology"/>
<dbReference type="InterPro" id="IPR002053">
    <property type="entry name" value="Glyco_hydro_25"/>
</dbReference>
<evidence type="ECO:0000313" key="4">
    <source>
        <dbReference type="EMBL" id="GHF17361.1"/>
    </source>
</evidence>
<dbReference type="EMBL" id="BNBC01000078">
    <property type="protein sequence ID" value="GHF17361.1"/>
    <property type="molecule type" value="Genomic_DNA"/>
</dbReference>
<dbReference type="InterPro" id="IPR017853">
    <property type="entry name" value="GH"/>
</dbReference>
<dbReference type="RefSeq" id="WP_189908125.1">
    <property type="nucleotide sequence ID" value="NZ_BNBC01000078.1"/>
</dbReference>
<dbReference type="CDD" id="cd00599">
    <property type="entry name" value="GH25_muramidase"/>
    <property type="match status" value="1"/>
</dbReference>
<keyword evidence="2 4" id="KW-0378">Hydrolase</keyword>
<sequence>MTIKGYDVSAFQDANFPTKGTSFAFIKGTEGRSYVNPKQKEQTAHARAADLVVGFYHFLHSGHIKEQAAHFAEGSASIEYDLLVVDWESNSDGTSATCAEKDSFIAEVKRLRGSNHKIGLYCNRDFWRHRDTTGNAGDFLWIAEYGVAAGKPNIQSDWMFHQYTDRPLDTNVGNFASKAELVAFAGGINGVQN</sequence>
<dbReference type="PROSITE" id="PS51904">
    <property type="entry name" value="GLYCOSYL_HYDROL_F25_2"/>
    <property type="match status" value="1"/>
</dbReference>
<reference evidence="4" key="1">
    <citation type="journal article" date="2014" name="Int. J. Syst. Evol. Microbiol.">
        <title>Complete genome sequence of Corynebacterium casei LMG S-19264T (=DSM 44701T), isolated from a smear-ripened cheese.</title>
        <authorList>
            <consortium name="US DOE Joint Genome Institute (JGI-PGF)"/>
            <person name="Walter F."/>
            <person name="Albersmeier A."/>
            <person name="Kalinowski J."/>
            <person name="Ruckert C."/>
        </authorList>
    </citation>
    <scope>NUCLEOTIDE SEQUENCE</scope>
    <source>
        <strain evidence="4">JCM 3302</strain>
    </source>
</reference>
<dbReference type="SMART" id="SM00641">
    <property type="entry name" value="Glyco_25"/>
    <property type="match status" value="1"/>
</dbReference>
<accession>A0A919AP56</accession>
<dbReference type="AlphaFoldDB" id="A0A919AP56"/>
<name>A0A919AP56_9ACTN</name>
<evidence type="ECO:0000313" key="5">
    <source>
        <dbReference type="Proteomes" id="UP000641386"/>
    </source>
</evidence>
<evidence type="ECO:0000256" key="3">
    <source>
        <dbReference type="ARBA" id="ARBA00023295"/>
    </source>
</evidence>
<keyword evidence="3" id="KW-0326">Glycosidase</keyword>
<dbReference type="GO" id="GO:0016998">
    <property type="term" value="P:cell wall macromolecule catabolic process"/>
    <property type="evidence" value="ECO:0007669"/>
    <property type="project" value="InterPro"/>
</dbReference>
<comment type="similarity">
    <text evidence="1">Belongs to the glycosyl hydrolase 25 family.</text>
</comment>
<dbReference type="InterPro" id="IPR018077">
    <property type="entry name" value="Glyco_hydro_fam25_subgr"/>
</dbReference>
<comment type="caution">
    <text evidence="4">The sequence shown here is derived from an EMBL/GenBank/DDBJ whole genome shotgun (WGS) entry which is preliminary data.</text>
</comment>
<dbReference type="Proteomes" id="UP000641386">
    <property type="component" value="Unassembled WGS sequence"/>
</dbReference>